<dbReference type="GeneID" id="29997545"/>
<protein>
    <submittedName>
        <fullName evidence="1">Protein ORF20</fullName>
    </submittedName>
</protein>
<evidence type="ECO:0000313" key="2">
    <source>
        <dbReference type="Proteomes" id="UP000201673"/>
    </source>
</evidence>
<accession>A0A1D8QMA8</accession>
<name>A0A1D8QMA8_9ADEN</name>
<sequence>MPLCPSSVILASARACAFENECGVIWFSFLYPQECSVEEAESTSELYMTRTVSRIVRGEAMLSRVVSNATFVVHCRGVKNVHCSGRDFYMLNVITRVQAYVYLLPFEKTAILYAISRRLFYVTAAVDRLYSRWMSRRYKRDPGFKFNPSGFLLRDFCSLRLAVSSMSYETSNSKVPSSVPFLHSPILFLKPCRKTYLMSFYIKVVEGGSVLTQPVFLRSMLKSVCPPHLWEIVSRGMCYMPGFREGTYGELEQWQFHVHGSYIDEHANCFPNCNECRYRQPLSLFNSAQLIVLRNMFLTRRARVTHDLSSPFFKGC</sequence>
<proteinExistence type="predicted"/>
<dbReference type="KEGG" id="vg:29997545"/>
<evidence type="ECO:0000313" key="1">
    <source>
        <dbReference type="EMBL" id="AOW42069.1"/>
    </source>
</evidence>
<gene>
    <name evidence="1" type="primary">ORF20</name>
</gene>
<reference evidence="1 2" key="1">
    <citation type="journal article" date="2016" name="Virus Res.">
        <title>Identification of a novel aviadenovirus, designated pigeon adenovirus 2 in domestic pigeons (Columba livia).</title>
        <authorList>
            <person name="Teske L."/>
            <person name="Rubbenstroth D."/>
            <person name="Meixner M."/>
            <person name="Liere K."/>
            <person name="Bartels H."/>
            <person name="Rautenschlein S."/>
        </authorList>
    </citation>
    <scope>NUCLEOTIDE SEQUENCE [LARGE SCALE GENOMIC DNA]</scope>
    <source>
        <strain evidence="1">YPDS-Y-V1.A19.11-2013</strain>
    </source>
</reference>
<organism evidence="1 2">
    <name type="scientific">Pigeon adenovirus 2</name>
    <dbReference type="NCBI Taxonomy" id="1907767"/>
    <lineage>
        <taxon>Viruses</taxon>
        <taxon>Varidnaviria</taxon>
        <taxon>Bamfordvirae</taxon>
        <taxon>Preplasmiviricota</taxon>
        <taxon>Polisuviricotina</taxon>
        <taxon>Pharingeaviricetes</taxon>
        <taxon>Rowavirales</taxon>
        <taxon>Adenoviridae</taxon>
        <taxon>Aviadenovirus</taxon>
        <taxon>Aviadenovirus columbidae</taxon>
        <taxon>Pigeon aviadenovirus B</taxon>
    </lineage>
</organism>
<keyword evidence="2" id="KW-1185">Reference proteome</keyword>
<dbReference type="RefSeq" id="YP_009310450.1">
    <property type="nucleotide sequence ID" value="NC_031503.1"/>
</dbReference>
<dbReference type="OrthoDB" id="7701at10239"/>
<dbReference type="Proteomes" id="UP000201673">
    <property type="component" value="Segment"/>
</dbReference>
<dbReference type="EMBL" id="KX121164">
    <property type="protein sequence ID" value="AOW42069.1"/>
    <property type="molecule type" value="Genomic_DNA"/>
</dbReference>